<proteinExistence type="predicted"/>
<sequence length="52" mass="5348">MDQLVLQWTADSQARTAVYPSALYGQSTTTDVVGPPSPPPTTCTPSAPASPS</sequence>
<feature type="region of interest" description="Disordered" evidence="1">
    <location>
        <begin position="26"/>
        <end position="52"/>
    </location>
</feature>
<reference evidence="2 3" key="1">
    <citation type="submission" date="2020-10" db="EMBL/GenBank/DDBJ databases">
        <title>Sequencing the genomes of 1000 actinobacteria strains.</title>
        <authorList>
            <person name="Klenk H.-P."/>
        </authorList>
    </citation>
    <scope>NUCLEOTIDE SEQUENCE [LARGE SCALE GENOMIC DNA]</scope>
    <source>
        <strain evidence="2 3">DSM 43173</strain>
    </source>
</reference>
<organism evidence="2 3">
    <name type="scientific">Nonomuraea angiospora</name>
    <dbReference type="NCBI Taxonomy" id="46172"/>
    <lineage>
        <taxon>Bacteria</taxon>
        <taxon>Bacillati</taxon>
        <taxon>Actinomycetota</taxon>
        <taxon>Actinomycetes</taxon>
        <taxon>Streptosporangiales</taxon>
        <taxon>Streptosporangiaceae</taxon>
        <taxon>Nonomuraea</taxon>
    </lineage>
</organism>
<evidence type="ECO:0000313" key="2">
    <source>
        <dbReference type="EMBL" id="MBE1593841.1"/>
    </source>
</evidence>
<name>A0ABR9MLK7_9ACTN</name>
<dbReference type="Proteomes" id="UP000633509">
    <property type="component" value="Unassembled WGS sequence"/>
</dbReference>
<protein>
    <submittedName>
        <fullName evidence="2">Uncharacterized protein</fullName>
    </submittedName>
</protein>
<gene>
    <name evidence="2" type="ORF">H4W80_012099</name>
</gene>
<feature type="compositionally biased region" description="Pro residues" evidence="1">
    <location>
        <begin position="35"/>
        <end position="52"/>
    </location>
</feature>
<dbReference type="EMBL" id="JADBEK010000001">
    <property type="protein sequence ID" value="MBE1593841.1"/>
    <property type="molecule type" value="Genomic_DNA"/>
</dbReference>
<dbReference type="RefSeq" id="WP_192793143.1">
    <property type="nucleotide sequence ID" value="NZ_JADBEK010000001.1"/>
</dbReference>
<evidence type="ECO:0000313" key="3">
    <source>
        <dbReference type="Proteomes" id="UP000633509"/>
    </source>
</evidence>
<evidence type="ECO:0000256" key="1">
    <source>
        <dbReference type="SAM" id="MobiDB-lite"/>
    </source>
</evidence>
<accession>A0ABR9MLK7</accession>
<comment type="caution">
    <text evidence="2">The sequence shown here is derived from an EMBL/GenBank/DDBJ whole genome shotgun (WGS) entry which is preliminary data.</text>
</comment>
<keyword evidence="3" id="KW-1185">Reference proteome</keyword>